<dbReference type="RefSeq" id="WP_009587774.1">
    <property type="nucleotide sequence ID" value="NZ_JAJTIR010000004.1"/>
</dbReference>
<sequence>MRLLTRSDFDGLACAVFLKEAGVIDHWKFVHPKDLQDGLVEVTREDCLANVPFVEGCGLWFDHHSSEDERNAAYKGKYRGESRTSPSCAHIIYDYYGGRERFPGYDDLLEAVDKVDSANLSIDEVLHPNDWILLGFIMDPRTGLGRFHDFRISNYALMEEMIDWCRTKDIHEIMAEADVRERIELYWDQNDKFIDMVKAHTTVENRIIISDLRGVNPIYTGNRFLIYSLYPDANISVWIVNGKGGKGCSAAVGYSILNRTCTIDVGALMLKYGGGGHRVVGTCQFSDDTMEEKLEELLKDMKRLND</sequence>
<comment type="caution">
    <text evidence="1">The sequence shown here is derived from an EMBL/GenBank/DDBJ whole genome shotgun (WGS) entry which is preliminary data.</text>
</comment>
<proteinExistence type="predicted"/>
<name>A0AB36BBA9_CLOIN</name>
<dbReference type="AlphaFoldDB" id="A0AB36BBA9"/>
<dbReference type="Proteomes" id="UP000604383">
    <property type="component" value="Unassembled WGS sequence"/>
</dbReference>
<dbReference type="InterPro" id="IPR016877">
    <property type="entry name" value="UCP028235"/>
</dbReference>
<protein>
    <submittedName>
        <fullName evidence="1">Exopolyphosphatase</fullName>
    </submittedName>
</protein>
<accession>A0AB36BBA9</accession>
<reference evidence="1" key="1">
    <citation type="journal article" date="2019" name="Nat. Med.">
        <title>A library of human gut bacterial isolates paired with longitudinal multiomics data enables mechanistic microbiome research.</title>
        <authorList>
            <person name="Poyet M."/>
            <person name="Groussin M."/>
            <person name="Gibbons S.M."/>
            <person name="Avila-Pacheco J."/>
            <person name="Jiang X."/>
            <person name="Kearney S.M."/>
            <person name="Perrotta A.R."/>
            <person name="Berdy B."/>
            <person name="Zhao S."/>
            <person name="Lieberman T.D."/>
            <person name="Swanson P.K."/>
            <person name="Smith M."/>
            <person name="Roesemann S."/>
            <person name="Alexander J.E."/>
            <person name="Rich S.A."/>
            <person name="Livny J."/>
            <person name="Vlamakis H."/>
            <person name="Clish C."/>
            <person name="Bullock K."/>
            <person name="Deik A."/>
            <person name="Scott J."/>
            <person name="Pierce K.A."/>
            <person name="Xavier R.J."/>
            <person name="Alm E.J."/>
        </authorList>
    </citation>
    <scope>NUCLEOTIDE SEQUENCE</scope>
    <source>
        <strain evidence="1">BIOML-A12</strain>
    </source>
</reference>
<evidence type="ECO:0000313" key="2">
    <source>
        <dbReference type="Proteomes" id="UP000604383"/>
    </source>
</evidence>
<gene>
    <name evidence="1" type="ORF">GT664_18955</name>
</gene>
<organism evidence="1 2">
    <name type="scientific">Clostridium innocuum</name>
    <dbReference type="NCBI Taxonomy" id="1522"/>
    <lineage>
        <taxon>Bacteria</taxon>
        <taxon>Bacillati</taxon>
        <taxon>Bacillota</taxon>
        <taxon>Clostridia</taxon>
        <taxon>Eubacteriales</taxon>
        <taxon>Clostridiaceae</taxon>
        <taxon>Clostridium</taxon>
    </lineage>
</organism>
<evidence type="ECO:0000313" key="1">
    <source>
        <dbReference type="EMBL" id="MZH57775.1"/>
    </source>
</evidence>
<dbReference type="PIRSF" id="PIRSF028235">
    <property type="entry name" value="UCP028235"/>
    <property type="match status" value="1"/>
</dbReference>
<dbReference type="EMBL" id="WWTN01000043">
    <property type="protein sequence ID" value="MZH57775.1"/>
    <property type="molecule type" value="Genomic_DNA"/>
</dbReference>
<dbReference type="InterPro" id="IPR038763">
    <property type="entry name" value="DHH_sf"/>
</dbReference>
<dbReference type="SUPFAM" id="SSF64182">
    <property type="entry name" value="DHH phosphoesterases"/>
    <property type="match status" value="1"/>
</dbReference>